<gene>
    <name evidence="1" type="ORF">FH972_002008</name>
</gene>
<evidence type="ECO:0000313" key="2">
    <source>
        <dbReference type="Proteomes" id="UP000327013"/>
    </source>
</evidence>
<keyword evidence="2" id="KW-1185">Reference proteome</keyword>
<proteinExistence type="predicted"/>
<protein>
    <submittedName>
        <fullName evidence="1">Uncharacterized protein</fullName>
    </submittedName>
</protein>
<reference evidence="1 2" key="1">
    <citation type="submission" date="2019-06" db="EMBL/GenBank/DDBJ databases">
        <title>A chromosomal-level reference genome of Carpinus fangiana (Coryloideae, Betulaceae).</title>
        <authorList>
            <person name="Yang X."/>
            <person name="Wang Z."/>
            <person name="Zhang L."/>
            <person name="Hao G."/>
            <person name="Liu J."/>
            <person name="Yang Y."/>
        </authorList>
    </citation>
    <scope>NUCLEOTIDE SEQUENCE [LARGE SCALE GENOMIC DNA]</scope>
    <source>
        <strain evidence="1">Cfa_2016G</strain>
        <tissue evidence="1">Leaf</tissue>
    </source>
</reference>
<dbReference type="AlphaFoldDB" id="A0A5N6QDV7"/>
<organism evidence="1 2">
    <name type="scientific">Carpinus fangiana</name>
    <dbReference type="NCBI Taxonomy" id="176857"/>
    <lineage>
        <taxon>Eukaryota</taxon>
        <taxon>Viridiplantae</taxon>
        <taxon>Streptophyta</taxon>
        <taxon>Embryophyta</taxon>
        <taxon>Tracheophyta</taxon>
        <taxon>Spermatophyta</taxon>
        <taxon>Magnoliopsida</taxon>
        <taxon>eudicotyledons</taxon>
        <taxon>Gunneridae</taxon>
        <taxon>Pentapetalae</taxon>
        <taxon>rosids</taxon>
        <taxon>fabids</taxon>
        <taxon>Fagales</taxon>
        <taxon>Betulaceae</taxon>
        <taxon>Carpinus</taxon>
    </lineage>
</organism>
<dbReference type="Proteomes" id="UP000327013">
    <property type="component" value="Chromosome 1"/>
</dbReference>
<evidence type="ECO:0000313" key="1">
    <source>
        <dbReference type="EMBL" id="KAE7997367.1"/>
    </source>
</evidence>
<accession>A0A5N6QDV7</accession>
<sequence>MKWVEDDDDDIPLAKLKKSRYEESVFSDSLSPLEIAAYSLTQLQNVAPSNGPVQDFMAQPLQQFQGRLPGLFPQPMIFAPEAAAAILDGSHGLLEGVAEPLLLQWSLI</sequence>
<dbReference type="EMBL" id="CM017321">
    <property type="protein sequence ID" value="KAE7997367.1"/>
    <property type="molecule type" value="Genomic_DNA"/>
</dbReference>
<name>A0A5N6QDV7_9ROSI</name>